<keyword evidence="1 4" id="KW-0479">Metal-binding</keyword>
<dbReference type="AlphaFoldDB" id="A0AAD9UV41"/>
<evidence type="ECO:0000259" key="6">
    <source>
        <dbReference type="PROSITE" id="PS50145"/>
    </source>
</evidence>
<reference evidence="7" key="2">
    <citation type="journal article" date="2023" name="Science">
        <title>Genomic signatures of disease resistance in endangered staghorn corals.</title>
        <authorList>
            <person name="Vollmer S.V."/>
            <person name="Selwyn J.D."/>
            <person name="Despard B.A."/>
            <person name="Roesel C.L."/>
        </authorList>
    </citation>
    <scope>NUCLEOTIDE SEQUENCE</scope>
    <source>
        <strain evidence="7">K2</strain>
    </source>
</reference>
<reference evidence="7" key="1">
    <citation type="journal article" date="2023" name="G3 (Bethesda)">
        <title>Whole genome assembly and annotation of the endangered Caribbean coral Acropora cervicornis.</title>
        <authorList>
            <person name="Selwyn J.D."/>
            <person name="Vollmer S.V."/>
        </authorList>
    </citation>
    <scope>NUCLEOTIDE SEQUENCE</scope>
    <source>
        <strain evidence="7">K2</strain>
    </source>
</reference>
<dbReference type="Gene3D" id="3.30.40.10">
    <property type="entry name" value="Zinc/RING finger domain, C3HC4 (zinc finger)"/>
    <property type="match status" value="2"/>
</dbReference>
<keyword evidence="7" id="KW-0675">Receptor</keyword>
<dbReference type="GO" id="GO:0043122">
    <property type="term" value="P:regulation of canonical NF-kappaB signal transduction"/>
    <property type="evidence" value="ECO:0007669"/>
    <property type="project" value="TreeGrafter"/>
</dbReference>
<protein>
    <submittedName>
        <fullName evidence="7">TNF receptor-associated factor 4</fullName>
    </submittedName>
</protein>
<dbReference type="InterPro" id="IPR013083">
    <property type="entry name" value="Znf_RING/FYVE/PHD"/>
</dbReference>
<name>A0AAD9UV41_ACRCE</name>
<dbReference type="Pfam" id="PF02176">
    <property type="entry name" value="zf-TRAF"/>
    <property type="match status" value="1"/>
</dbReference>
<feature type="region of interest" description="Disordered" evidence="5">
    <location>
        <begin position="186"/>
        <end position="216"/>
    </location>
</feature>
<keyword evidence="8" id="KW-1185">Reference proteome</keyword>
<keyword evidence="2 4" id="KW-0863">Zinc-finger</keyword>
<dbReference type="GO" id="GO:0008270">
    <property type="term" value="F:zinc ion binding"/>
    <property type="evidence" value="ECO:0007669"/>
    <property type="project" value="UniProtKB-KW"/>
</dbReference>
<evidence type="ECO:0000256" key="5">
    <source>
        <dbReference type="SAM" id="MobiDB-lite"/>
    </source>
</evidence>
<organism evidence="7 8">
    <name type="scientific">Acropora cervicornis</name>
    <name type="common">Staghorn coral</name>
    <dbReference type="NCBI Taxonomy" id="6130"/>
    <lineage>
        <taxon>Eukaryota</taxon>
        <taxon>Metazoa</taxon>
        <taxon>Cnidaria</taxon>
        <taxon>Anthozoa</taxon>
        <taxon>Hexacorallia</taxon>
        <taxon>Scleractinia</taxon>
        <taxon>Astrocoeniina</taxon>
        <taxon>Acroporidae</taxon>
        <taxon>Acropora</taxon>
    </lineage>
</organism>
<accession>A0AAD9UV41</accession>
<evidence type="ECO:0000256" key="3">
    <source>
        <dbReference type="ARBA" id="ARBA00022833"/>
    </source>
</evidence>
<dbReference type="EMBL" id="JARQWQ010000106">
    <property type="protein sequence ID" value="KAK2550787.1"/>
    <property type="molecule type" value="Genomic_DNA"/>
</dbReference>
<comment type="caution">
    <text evidence="7">The sequence shown here is derived from an EMBL/GenBank/DDBJ whole genome shotgun (WGS) entry which is preliminary data.</text>
</comment>
<dbReference type="PANTHER" id="PTHR10131">
    <property type="entry name" value="TNF RECEPTOR ASSOCIATED FACTOR"/>
    <property type="match status" value="1"/>
</dbReference>
<gene>
    <name evidence="7" type="ORF">P5673_028466</name>
</gene>
<keyword evidence="3 4" id="KW-0862">Zinc</keyword>
<evidence type="ECO:0000256" key="4">
    <source>
        <dbReference type="PROSITE-ProRule" id="PRU00207"/>
    </source>
</evidence>
<dbReference type="PROSITE" id="PS50145">
    <property type="entry name" value="ZF_TRAF"/>
    <property type="match status" value="1"/>
</dbReference>
<evidence type="ECO:0000313" key="8">
    <source>
        <dbReference type="Proteomes" id="UP001249851"/>
    </source>
</evidence>
<evidence type="ECO:0000313" key="7">
    <source>
        <dbReference type="EMBL" id="KAK2550787.1"/>
    </source>
</evidence>
<feature type="compositionally biased region" description="Basic and acidic residues" evidence="5">
    <location>
        <begin position="201"/>
        <end position="212"/>
    </location>
</feature>
<dbReference type="Proteomes" id="UP001249851">
    <property type="component" value="Unassembled WGS sequence"/>
</dbReference>
<feature type="zinc finger region" description="TRAF-type" evidence="4">
    <location>
        <begin position="37"/>
        <end position="86"/>
    </location>
</feature>
<dbReference type="PANTHER" id="PTHR10131:SF157">
    <property type="entry name" value="RECEPTOR-ASSOCIATED FACTOR, PUTATIVE-RELATED"/>
    <property type="match status" value="1"/>
</dbReference>
<dbReference type="SUPFAM" id="SSF49599">
    <property type="entry name" value="TRAF domain-like"/>
    <property type="match status" value="1"/>
</dbReference>
<dbReference type="InterPro" id="IPR001293">
    <property type="entry name" value="Znf_TRAF"/>
</dbReference>
<evidence type="ECO:0000256" key="1">
    <source>
        <dbReference type="ARBA" id="ARBA00022723"/>
    </source>
</evidence>
<sequence length="268" mass="31307">MMQRRLLHKHITSECPNRMVQCEHCEKEFAYCHTACHEDIECPRFPVNCPQECGEGEIPREEVESHVKDDCVMTMVHCTYEEAGCTFYDKRRNLKTHLEISMEEHLNRAWSTLLKTTERVNKLEEVERNMQRLLLKNDPEITDLRVEVGNRGELRNDMEKMRRLCKKNEDEIYALIRVVQIMQSKLNANEENHPGKPKKRNLPEKKNDDSKSPARKILSAAVGLGTDAGRIWRKRANRNDLAGLGSDYEWSDYELSETDVEESEESSQ</sequence>
<dbReference type="FunFam" id="3.30.40.10:FF:000121">
    <property type="entry name" value="TNF receptor-associated factor"/>
    <property type="match status" value="1"/>
</dbReference>
<feature type="domain" description="TRAF-type" evidence="6">
    <location>
        <begin position="37"/>
        <end position="86"/>
    </location>
</feature>
<evidence type="ECO:0000256" key="2">
    <source>
        <dbReference type="ARBA" id="ARBA00022771"/>
    </source>
</evidence>
<proteinExistence type="predicted"/>